<dbReference type="EMBL" id="WTYB01000004">
    <property type="protein sequence ID" value="MXP39878.1"/>
    <property type="molecule type" value="Genomic_DNA"/>
</dbReference>
<comment type="caution">
    <text evidence="9">The sequence shown here is derived from an EMBL/GenBank/DDBJ whole genome shotgun (WGS) entry which is preliminary data.</text>
</comment>
<gene>
    <name evidence="8" type="ORF">FHS52_002882</name>
    <name evidence="9" type="ORF">GRI59_14815</name>
</gene>
<feature type="transmembrane region" description="Helical" evidence="7">
    <location>
        <begin position="93"/>
        <end position="112"/>
    </location>
</feature>
<evidence type="ECO:0000256" key="3">
    <source>
        <dbReference type="ARBA" id="ARBA00022801"/>
    </source>
</evidence>
<evidence type="ECO:0000256" key="4">
    <source>
        <dbReference type="ARBA" id="ARBA00022989"/>
    </source>
</evidence>
<feature type="transmembrane region" description="Helical" evidence="7">
    <location>
        <begin position="62"/>
        <end position="81"/>
    </location>
</feature>
<feature type="binding site" evidence="6">
    <location>
        <position position="240"/>
    </location>
    <ligand>
        <name>Zn(2+)</name>
        <dbReference type="ChEBI" id="CHEBI:29105"/>
        <note>catalytic</note>
    </ligand>
</feature>
<evidence type="ECO:0000313" key="8">
    <source>
        <dbReference type="EMBL" id="MBB3776889.1"/>
    </source>
</evidence>
<dbReference type="InterPro" id="IPR008901">
    <property type="entry name" value="ACER"/>
</dbReference>
<dbReference type="Proteomes" id="UP000548685">
    <property type="component" value="Unassembled WGS sequence"/>
</dbReference>
<dbReference type="GO" id="GO:0006672">
    <property type="term" value="P:ceramide metabolic process"/>
    <property type="evidence" value="ECO:0007669"/>
    <property type="project" value="InterPro"/>
</dbReference>
<comment type="subcellular location">
    <subcellularLocation>
        <location evidence="1">Membrane</location>
        <topology evidence="1">Multi-pass membrane protein</topology>
    </subcellularLocation>
</comment>
<comment type="cofactor">
    <cofactor evidence="6">
        <name>Zn(2+)</name>
        <dbReference type="ChEBI" id="CHEBI:29105"/>
    </cofactor>
</comment>
<feature type="transmembrane region" description="Helical" evidence="7">
    <location>
        <begin position="175"/>
        <end position="191"/>
    </location>
</feature>
<feature type="transmembrane region" description="Helical" evidence="7">
    <location>
        <begin position="232"/>
        <end position="254"/>
    </location>
</feature>
<evidence type="ECO:0000256" key="6">
    <source>
        <dbReference type="PIRSR" id="PIRSR608901-2"/>
    </source>
</evidence>
<keyword evidence="4 7" id="KW-1133">Transmembrane helix</keyword>
<feature type="binding site" evidence="6">
    <location>
        <position position="236"/>
    </location>
    <ligand>
        <name>Zn(2+)</name>
        <dbReference type="ChEBI" id="CHEBI:29105"/>
        <note>catalytic</note>
    </ligand>
</feature>
<dbReference type="GO" id="GO:0016811">
    <property type="term" value="F:hydrolase activity, acting on carbon-nitrogen (but not peptide) bonds, in linear amides"/>
    <property type="evidence" value="ECO:0007669"/>
    <property type="project" value="InterPro"/>
</dbReference>
<keyword evidence="2 7" id="KW-0812">Transmembrane</keyword>
<evidence type="ECO:0000256" key="7">
    <source>
        <dbReference type="SAM" id="Phobius"/>
    </source>
</evidence>
<feature type="transmembrane region" description="Helical" evidence="7">
    <location>
        <begin position="9"/>
        <end position="30"/>
    </location>
</feature>
<accession>A0A6I4UMH3</accession>
<reference evidence="9 10" key="1">
    <citation type="submission" date="2019-12" db="EMBL/GenBank/DDBJ databases">
        <title>Genomic-based taxomic classification of the family Erythrobacteraceae.</title>
        <authorList>
            <person name="Xu L."/>
        </authorList>
    </citation>
    <scope>NUCLEOTIDE SEQUENCE [LARGE SCALE GENOMIC DNA]</scope>
    <source>
        <strain evidence="9 10">JCM 10282</strain>
    </source>
</reference>
<dbReference type="OrthoDB" id="326451at2"/>
<keyword evidence="6" id="KW-0479">Metal-binding</keyword>
<name>A0A6I4UMH3_9SPHN</name>
<sequence length="263" mass="28571">MQTISRRSVFIALMLTGLCGLGFLALLAALGPDWAAYVPASCTATRCFCEAPRTGMLLQQPANTWSSFGYVLIGSLMLALPYDRDPGSALSAISGRTLGVTAIVVGVGSGLLHATLTLWGQFFDVLGMYLVGSFLLVSAIARWRRIPDGAAVVIYALLCLSLVTILIVAPEVRRWLFAVLLILAITMELVFARRWRPGVKTAFYLWGLAATATAFGIWVLDQDGVVCAPHSLLQGHAVWHLLGAASLWLSFNYYRSERRHAPL</sequence>
<feature type="binding site" evidence="6">
    <location>
        <position position="113"/>
    </location>
    <ligand>
        <name>Zn(2+)</name>
        <dbReference type="ChEBI" id="CHEBI:29105"/>
        <note>catalytic</note>
    </ligand>
</feature>
<evidence type="ECO:0000313" key="10">
    <source>
        <dbReference type="Proteomes" id="UP000430021"/>
    </source>
</evidence>
<dbReference type="RefSeq" id="WP_160762012.1">
    <property type="nucleotide sequence ID" value="NZ_BAAADZ010000001.1"/>
</dbReference>
<dbReference type="EC" id="3.5.1.-" evidence="8"/>
<proteinExistence type="predicted"/>
<organism evidence="9 10">
    <name type="scientific">Erythrobacter ramosus</name>
    <dbReference type="NCBI Taxonomy" id="35811"/>
    <lineage>
        <taxon>Bacteria</taxon>
        <taxon>Pseudomonadati</taxon>
        <taxon>Pseudomonadota</taxon>
        <taxon>Alphaproteobacteria</taxon>
        <taxon>Sphingomonadales</taxon>
        <taxon>Erythrobacteraceae</taxon>
        <taxon>Erythrobacter/Porphyrobacter group</taxon>
        <taxon>Erythrobacter</taxon>
    </lineage>
</organism>
<evidence type="ECO:0000256" key="1">
    <source>
        <dbReference type="ARBA" id="ARBA00004141"/>
    </source>
</evidence>
<keyword evidence="3 8" id="KW-0378">Hydrolase</keyword>
<evidence type="ECO:0000256" key="5">
    <source>
        <dbReference type="ARBA" id="ARBA00023136"/>
    </source>
</evidence>
<dbReference type="GO" id="GO:0016020">
    <property type="term" value="C:membrane"/>
    <property type="evidence" value="ECO:0007669"/>
    <property type="project" value="UniProtKB-SubCell"/>
</dbReference>
<reference evidence="8 11" key="2">
    <citation type="submission" date="2020-08" db="EMBL/GenBank/DDBJ databases">
        <title>Genomic Encyclopedia of Type Strains, Phase IV (KMG-IV): sequencing the most valuable type-strain genomes for metagenomic binning, comparative biology and taxonomic classification.</title>
        <authorList>
            <person name="Goeker M."/>
        </authorList>
    </citation>
    <scope>NUCLEOTIDE SEQUENCE [LARGE SCALE GENOMIC DNA]</scope>
    <source>
        <strain evidence="8 11">DSM 8510</strain>
    </source>
</reference>
<dbReference type="AlphaFoldDB" id="A0A6I4UMH3"/>
<protein>
    <submittedName>
        <fullName evidence="8">Dihydroceramidase</fullName>
        <ecNumber evidence="8">3.5.1.-</ecNumber>
    </submittedName>
</protein>
<feature type="transmembrane region" description="Helical" evidence="7">
    <location>
        <begin position="149"/>
        <end position="169"/>
    </location>
</feature>
<evidence type="ECO:0000256" key="2">
    <source>
        <dbReference type="ARBA" id="ARBA00022692"/>
    </source>
</evidence>
<evidence type="ECO:0000313" key="11">
    <source>
        <dbReference type="Proteomes" id="UP000548685"/>
    </source>
</evidence>
<evidence type="ECO:0000313" key="9">
    <source>
        <dbReference type="EMBL" id="MXP39878.1"/>
    </source>
</evidence>
<feature type="transmembrane region" description="Helical" evidence="7">
    <location>
        <begin position="118"/>
        <end position="137"/>
    </location>
</feature>
<keyword evidence="6" id="KW-0862">Zinc</keyword>
<keyword evidence="5 7" id="KW-0472">Membrane</keyword>
<dbReference type="Pfam" id="PF05875">
    <property type="entry name" value="Ceramidase"/>
    <property type="match status" value="1"/>
</dbReference>
<dbReference type="Proteomes" id="UP000430021">
    <property type="component" value="Unassembled WGS sequence"/>
</dbReference>
<keyword evidence="11" id="KW-1185">Reference proteome</keyword>
<feature type="transmembrane region" description="Helical" evidence="7">
    <location>
        <begin position="203"/>
        <end position="220"/>
    </location>
</feature>
<dbReference type="EMBL" id="JACICE010000004">
    <property type="protein sequence ID" value="MBB3776889.1"/>
    <property type="molecule type" value="Genomic_DNA"/>
</dbReference>
<dbReference type="GO" id="GO:0046872">
    <property type="term" value="F:metal ion binding"/>
    <property type="evidence" value="ECO:0007669"/>
    <property type="project" value="UniProtKB-KW"/>
</dbReference>